<dbReference type="Proteomes" id="UP000621436">
    <property type="component" value="Unassembled WGS sequence"/>
</dbReference>
<dbReference type="Gene3D" id="2.30.40.10">
    <property type="entry name" value="Urease, subunit C, domain 1"/>
    <property type="match status" value="1"/>
</dbReference>
<evidence type="ECO:0000259" key="1">
    <source>
        <dbReference type="Pfam" id="PF07969"/>
    </source>
</evidence>
<keyword evidence="3" id="KW-1185">Reference proteome</keyword>
<dbReference type="InterPro" id="IPR013108">
    <property type="entry name" value="Amidohydro_3"/>
</dbReference>
<dbReference type="GO" id="GO:0016810">
    <property type="term" value="F:hydrolase activity, acting on carbon-nitrogen (but not peptide) bonds"/>
    <property type="evidence" value="ECO:0007669"/>
    <property type="project" value="InterPro"/>
</dbReference>
<gene>
    <name evidence="2" type="ORF">I0Q91_01915</name>
</gene>
<dbReference type="Gene3D" id="3.20.20.140">
    <property type="entry name" value="Metal-dependent hydrolases"/>
    <property type="match status" value="1"/>
</dbReference>
<evidence type="ECO:0000313" key="2">
    <source>
        <dbReference type="EMBL" id="MBF8435823.1"/>
    </source>
</evidence>
<comment type="caution">
    <text evidence="2">The sequence shown here is derived from an EMBL/GenBank/DDBJ whole genome shotgun (WGS) entry which is preliminary data.</text>
</comment>
<reference evidence="2" key="1">
    <citation type="submission" date="2020-11" db="EMBL/GenBank/DDBJ databases">
        <title>Halonatronomonas betainensis gen. nov., sp. nov. a novel haloalkaliphilic representative of the family Halanaerobiacae capable of betaine degradation.</title>
        <authorList>
            <person name="Boltyanskaya Y."/>
            <person name="Kevbrin V."/>
            <person name="Detkova E."/>
            <person name="Grouzdev D.S."/>
            <person name="Koziaeva V."/>
            <person name="Zhilina T."/>
        </authorList>
    </citation>
    <scope>NUCLEOTIDE SEQUENCE</scope>
    <source>
        <strain evidence="2">Z-7014</strain>
    </source>
</reference>
<dbReference type="InterPro" id="IPR011059">
    <property type="entry name" value="Metal-dep_hydrolase_composite"/>
</dbReference>
<dbReference type="RefSeq" id="WP_270452501.1">
    <property type="nucleotide sequence ID" value="NZ_JADPIE010000001.1"/>
</dbReference>
<dbReference type="CDD" id="cd01300">
    <property type="entry name" value="YtcJ_like"/>
    <property type="match status" value="1"/>
</dbReference>
<accession>A0A931F7T6</accession>
<protein>
    <submittedName>
        <fullName evidence="2">Amidohydrolase</fullName>
    </submittedName>
</protein>
<sequence>MATENIKLFYNGKFFTGSSQKKEIDKMLVKDKIIKWLGDKSEPLPPVAKKAINIDLKGKRVIPAFIDSHMHGLYLARDSKKIACTPPLINSIAELQQEIKSIAKDLESGQWIEGWGYDESKLAEGRNPTRNDLDQATKDHPVVITRNCTHIAVANSKALELLEIDETTPEPVGGIIEKDEKGRLTGVFKEIGKDFLFDRLPARSIEEDASLLAEFSQVLFSKGITTITDSLARKYPVDYYDIYQEAIKKGLKQQVILYYKWRDLVNYPELPQSAADPASQLSIGGIKIIGDGSIAGRTAWLSKPYLGDSRETGIATTNQAELAAAADFARKNQLQLIVHAMGDKTIDLVTDHFYPEPGWLDEIPSLRIEHITLPSAEALKKAKEIDVAFNSQPIFVYAEIESYLNNFGKERTLKSYPYRDILNQGHELAFSSDAPATAWADPANPFYGIESAVTRKAYDGTNTGQDQSLSVRESIKLYTEVPARITGLKKAGKLEPGYYADFLILDRDILKIAPESIGQTEIEATYYRGEKVYQR</sequence>
<dbReference type="Pfam" id="PF07969">
    <property type="entry name" value="Amidohydro_3"/>
    <property type="match status" value="1"/>
</dbReference>
<evidence type="ECO:0000313" key="3">
    <source>
        <dbReference type="Proteomes" id="UP000621436"/>
    </source>
</evidence>
<dbReference type="SUPFAM" id="SSF51338">
    <property type="entry name" value="Composite domain of metallo-dependent hydrolases"/>
    <property type="match status" value="1"/>
</dbReference>
<feature type="domain" description="Amidohydrolase 3" evidence="1">
    <location>
        <begin position="54"/>
        <end position="533"/>
    </location>
</feature>
<dbReference type="InterPro" id="IPR032466">
    <property type="entry name" value="Metal_Hydrolase"/>
</dbReference>
<dbReference type="Gene3D" id="3.10.310.70">
    <property type="match status" value="1"/>
</dbReference>
<dbReference type="PANTHER" id="PTHR22642:SF2">
    <property type="entry name" value="PROTEIN LONG AFTER FAR-RED 3"/>
    <property type="match status" value="1"/>
</dbReference>
<proteinExistence type="predicted"/>
<dbReference type="InterPro" id="IPR033932">
    <property type="entry name" value="YtcJ-like"/>
</dbReference>
<dbReference type="AlphaFoldDB" id="A0A931F7T6"/>
<dbReference type="SUPFAM" id="SSF51556">
    <property type="entry name" value="Metallo-dependent hydrolases"/>
    <property type="match status" value="1"/>
</dbReference>
<organism evidence="2 3">
    <name type="scientific">Halonatronomonas betaini</name>
    <dbReference type="NCBI Taxonomy" id="2778430"/>
    <lineage>
        <taxon>Bacteria</taxon>
        <taxon>Bacillati</taxon>
        <taxon>Bacillota</taxon>
        <taxon>Clostridia</taxon>
        <taxon>Halanaerobiales</taxon>
        <taxon>Halarsenatibacteraceae</taxon>
        <taxon>Halonatronomonas</taxon>
    </lineage>
</organism>
<dbReference type="EMBL" id="JADPIE010000001">
    <property type="protein sequence ID" value="MBF8435823.1"/>
    <property type="molecule type" value="Genomic_DNA"/>
</dbReference>
<dbReference type="PANTHER" id="PTHR22642">
    <property type="entry name" value="IMIDAZOLONEPROPIONASE"/>
    <property type="match status" value="1"/>
</dbReference>
<name>A0A931F7T6_9FIRM</name>